<organism evidence="3 4">
    <name type="scientific">Agathobacter ruminis</name>
    <dbReference type="NCBI Taxonomy" id="1712665"/>
    <lineage>
        <taxon>Bacteria</taxon>
        <taxon>Bacillati</taxon>
        <taxon>Bacillota</taxon>
        <taxon>Clostridia</taxon>
        <taxon>Lachnospirales</taxon>
        <taxon>Lachnospiraceae</taxon>
        <taxon>Agathobacter</taxon>
    </lineage>
</organism>
<protein>
    <submittedName>
        <fullName evidence="3">Uncharacterized protein</fullName>
    </submittedName>
</protein>
<reference evidence="3 4" key="2">
    <citation type="submission" date="2017-10" db="EMBL/GenBank/DDBJ databases">
        <authorList>
            <person name="Banno H."/>
            <person name="Chua N.-H."/>
        </authorList>
    </citation>
    <scope>NUCLEOTIDE SEQUENCE [LARGE SCALE GENOMIC DNA]</scope>
    <source>
        <strain evidence="3 4">JK623</strain>
    </source>
</reference>
<dbReference type="Pfam" id="PF26337">
    <property type="entry name" value="Gtf3_C"/>
    <property type="match status" value="1"/>
</dbReference>
<name>A0A2G3E6J7_9FIRM</name>
<dbReference type="NCBIfam" id="TIGR03728">
    <property type="entry name" value="glyco_access_1"/>
    <property type="match status" value="1"/>
</dbReference>
<sequence>MCIAKFVKENGIGIVASDWEDAQRQVQETDDEKYRKYCQNVRDLQPVCAGGCFTKQDLLRALTISRQKQSAVDFEVKDIDDSLDYILKHHCSVARFGDGEMDLIRGRSITYQDYSVQLGDDLKHILQQKSNENCLICVSDVFNNRERYNSNCRHFWELNLQKDLNFYREICTAPWYGSTFISRPYIDLEDKSKSAGYFAKLKQIWEGRDILIVEGATSRSGCGNDLFANAKSIARIIGPSRNAYDMKDRIMEAITQYGKEKLILLMLGPAAKVLAYQLSQKGYWAIDLGHIDSEYEWFKMGAYEKVKLSNKHTAEHNTDENIEFVSDPEYENQILVKL</sequence>
<dbReference type="Gene3D" id="3.40.50.2000">
    <property type="entry name" value="Glycogen Phosphorylase B"/>
    <property type="match status" value="1"/>
</dbReference>
<dbReference type="Proteomes" id="UP000224563">
    <property type="component" value="Unassembled WGS sequence"/>
</dbReference>
<dbReference type="Pfam" id="PF08759">
    <property type="entry name" value="GT-D"/>
    <property type="match status" value="1"/>
</dbReference>
<evidence type="ECO:0000313" key="3">
    <source>
        <dbReference type="EMBL" id="PHU38821.1"/>
    </source>
</evidence>
<evidence type="ECO:0000259" key="2">
    <source>
        <dbReference type="Pfam" id="PF26337"/>
    </source>
</evidence>
<feature type="domain" description="Glucosyltransferase 3-like C-terminal" evidence="2">
    <location>
        <begin position="3"/>
        <end position="59"/>
    </location>
</feature>
<evidence type="ECO:0000313" key="4">
    <source>
        <dbReference type="Proteomes" id="UP000224563"/>
    </source>
</evidence>
<dbReference type="InterPro" id="IPR058592">
    <property type="entry name" value="Gtf3_C"/>
</dbReference>
<keyword evidence="4" id="KW-1185">Reference proteome</keyword>
<comment type="caution">
    <text evidence="3">The sequence shown here is derived from an EMBL/GenBank/DDBJ whole genome shotgun (WGS) entry which is preliminary data.</text>
</comment>
<gene>
    <name evidence="3" type="ORF">CSX02_00810</name>
</gene>
<evidence type="ECO:0000259" key="1">
    <source>
        <dbReference type="Pfam" id="PF08759"/>
    </source>
</evidence>
<feature type="domain" description="Glycosyltransferase GT-D fold" evidence="1">
    <location>
        <begin position="93"/>
        <end position="316"/>
    </location>
</feature>
<accession>A0A2G3E6J7</accession>
<proteinExistence type="predicted"/>
<reference evidence="3 4" key="1">
    <citation type="submission" date="2017-10" db="EMBL/GenBank/DDBJ databases">
        <title>Resolving the taxonomy of Roseburia spp., Eubacterium rectale and Agathobacter spp. through phylogenomic analysis.</title>
        <authorList>
            <person name="Sheridan P.O."/>
            <person name="Walker A.W."/>
            <person name="Duncan S.H."/>
            <person name="Scott K.P."/>
            <person name="Toole P.W.O."/>
            <person name="Luis P."/>
            <person name="Flint H.J."/>
        </authorList>
    </citation>
    <scope>NUCLEOTIDE SEQUENCE [LARGE SCALE GENOMIC DNA]</scope>
    <source>
        <strain evidence="3 4">JK623</strain>
    </source>
</reference>
<dbReference type="EMBL" id="PDYG01000003">
    <property type="protein sequence ID" value="PHU38821.1"/>
    <property type="molecule type" value="Genomic_DNA"/>
</dbReference>
<dbReference type="AlphaFoldDB" id="A0A2G3E6J7"/>
<dbReference type="InterPro" id="IPR014869">
    <property type="entry name" value="GT-D"/>
</dbReference>